<sequence>MAVEPADRLTVGDPASQRAAGDQEPPSPAWIAVGGSDLIPAPTASNDETTPASVPDSPTQSPSTAAGTEPTPEATSRTSSGATTTPTSAAPGTNTLAAWSIPASSLGGRTSSLLPIRIAL</sequence>
<evidence type="ECO:0000313" key="3">
    <source>
        <dbReference type="Proteomes" id="UP000050535"/>
    </source>
</evidence>
<protein>
    <submittedName>
        <fullName evidence="2">Uncharacterized protein</fullName>
    </submittedName>
</protein>
<feature type="compositionally biased region" description="Low complexity" evidence="1">
    <location>
        <begin position="61"/>
        <end position="93"/>
    </location>
</feature>
<reference evidence="3" key="1">
    <citation type="submission" date="2013-11" db="EMBL/GenBank/DDBJ databases">
        <authorList>
            <person name="Hoang H.T."/>
            <person name="Killian M.L."/>
            <person name="Madson D.M."/>
            <person name="Arruda P.H.E."/>
            <person name="Sun D."/>
            <person name="Schwartz K.J."/>
            <person name="Yoon K."/>
        </authorList>
    </citation>
    <scope>NUCLEOTIDE SEQUENCE [LARGE SCALE GENOMIC DNA]</scope>
    <source>
        <strain evidence="3">CDK2</strain>
    </source>
</reference>
<dbReference type="AlphaFoldDB" id="A0A0P7GC81"/>
<dbReference type="EMBL" id="LGUC01000001">
    <property type="protein sequence ID" value="KPN31534.1"/>
    <property type="molecule type" value="Genomic_DNA"/>
</dbReference>
<proteinExistence type="predicted"/>
<gene>
    <name evidence="2" type="ORF">SY89_02282</name>
</gene>
<dbReference type="Proteomes" id="UP000050535">
    <property type="component" value="Unassembled WGS sequence"/>
</dbReference>
<accession>A0A0P7GC81</accession>
<dbReference type="RefSeq" id="WP_394325734.1">
    <property type="nucleotide sequence ID" value="NZ_LGUC01000001.1"/>
</dbReference>
<keyword evidence="3" id="KW-1185">Reference proteome</keyword>
<name>A0A0P7GC81_9EURY</name>
<comment type="caution">
    <text evidence="2">The sequence shown here is derived from an EMBL/GenBank/DDBJ whole genome shotgun (WGS) entry which is preliminary data.</text>
</comment>
<feature type="region of interest" description="Disordered" evidence="1">
    <location>
        <begin position="1"/>
        <end position="95"/>
    </location>
</feature>
<evidence type="ECO:0000313" key="2">
    <source>
        <dbReference type="EMBL" id="KPN31534.1"/>
    </source>
</evidence>
<organism evidence="2 3">
    <name type="scientific">Halolamina pelagica</name>
    <dbReference type="NCBI Taxonomy" id="699431"/>
    <lineage>
        <taxon>Archaea</taxon>
        <taxon>Methanobacteriati</taxon>
        <taxon>Methanobacteriota</taxon>
        <taxon>Stenosarchaea group</taxon>
        <taxon>Halobacteria</taxon>
        <taxon>Halobacteriales</taxon>
        <taxon>Haloferacaceae</taxon>
    </lineage>
</organism>
<evidence type="ECO:0000256" key="1">
    <source>
        <dbReference type="SAM" id="MobiDB-lite"/>
    </source>
</evidence>
<feature type="compositionally biased region" description="Polar residues" evidence="1">
    <location>
        <begin position="43"/>
        <end position="60"/>
    </location>
</feature>